<comment type="cofactor">
    <cofactor evidence="1">
        <name>Ni(2+)</name>
        <dbReference type="ChEBI" id="CHEBI:49786"/>
    </cofactor>
</comment>
<dbReference type="GO" id="GO:0005524">
    <property type="term" value="F:ATP binding"/>
    <property type="evidence" value="ECO:0007669"/>
    <property type="project" value="UniProtKB-KW"/>
</dbReference>
<keyword evidence="2" id="KW-0547">Nucleotide-binding</keyword>
<evidence type="ECO:0000259" key="5">
    <source>
        <dbReference type="Pfam" id="PF01937"/>
    </source>
</evidence>
<dbReference type="InterPro" id="IPR004567">
    <property type="entry name" value="Type_II_PanK"/>
</dbReference>
<keyword evidence="3" id="KW-0067">ATP-binding</keyword>
<feature type="domain" description="Damage-control phosphatase ARMT1-like metal-binding" evidence="5">
    <location>
        <begin position="2"/>
        <end position="144"/>
    </location>
</feature>
<evidence type="ECO:0000256" key="1">
    <source>
        <dbReference type="ARBA" id="ARBA00001967"/>
    </source>
</evidence>
<comment type="caution">
    <text evidence="6">The sequence shown here is derived from an EMBL/GenBank/DDBJ whole genome shotgun (WGS) entry which is preliminary data.</text>
</comment>
<dbReference type="EMBL" id="SIDB01000002">
    <property type="protein sequence ID" value="KAI3436717.1"/>
    <property type="molecule type" value="Genomic_DNA"/>
</dbReference>
<dbReference type="PANTHER" id="PTHR12280">
    <property type="entry name" value="PANTOTHENATE KINASE"/>
    <property type="match status" value="1"/>
</dbReference>
<dbReference type="Gene3D" id="3.40.50.10880">
    <property type="entry name" value="Uncharacterised protein PF01937, DUF89, domain 3"/>
    <property type="match status" value="1"/>
</dbReference>
<organism evidence="6 7">
    <name type="scientific">Chlorella vulgaris</name>
    <name type="common">Green alga</name>
    <dbReference type="NCBI Taxonomy" id="3077"/>
    <lineage>
        <taxon>Eukaryota</taxon>
        <taxon>Viridiplantae</taxon>
        <taxon>Chlorophyta</taxon>
        <taxon>core chlorophytes</taxon>
        <taxon>Trebouxiophyceae</taxon>
        <taxon>Chlorellales</taxon>
        <taxon>Chlorellaceae</taxon>
        <taxon>Chlorella clade</taxon>
        <taxon>Chlorella</taxon>
    </lineage>
</organism>
<dbReference type="InterPro" id="IPR002791">
    <property type="entry name" value="ARMT1-like_metal-bd"/>
</dbReference>
<dbReference type="GO" id="GO:0015937">
    <property type="term" value="P:coenzyme A biosynthetic process"/>
    <property type="evidence" value="ECO:0007669"/>
    <property type="project" value="UniProtKB-KW"/>
</dbReference>
<gene>
    <name evidence="6" type="ORF">D9Q98_006132</name>
</gene>
<reference evidence="6" key="2">
    <citation type="submission" date="2020-11" db="EMBL/GenBank/DDBJ databases">
        <authorList>
            <person name="Cecchin M."/>
            <person name="Marcolungo L."/>
            <person name="Rossato M."/>
            <person name="Girolomoni L."/>
            <person name="Cosentino E."/>
            <person name="Cuine S."/>
            <person name="Li-Beisson Y."/>
            <person name="Delledonne M."/>
            <person name="Ballottari M."/>
        </authorList>
    </citation>
    <scope>NUCLEOTIDE SEQUENCE</scope>
    <source>
        <strain evidence="6">211/11P</strain>
        <tissue evidence="6">Whole cell</tissue>
    </source>
</reference>
<keyword evidence="4" id="KW-0173">Coenzyme A biosynthesis</keyword>
<reference evidence="6" key="1">
    <citation type="journal article" date="2019" name="Plant J.">
        <title>Chlorella vulgaris genome assembly and annotation reveals the molecular basis for metabolic acclimation to high light conditions.</title>
        <authorList>
            <person name="Cecchin M."/>
            <person name="Marcolungo L."/>
            <person name="Rossato M."/>
            <person name="Girolomoni L."/>
            <person name="Cosentino E."/>
            <person name="Cuine S."/>
            <person name="Li-Beisson Y."/>
            <person name="Delledonne M."/>
            <person name="Ballottari M."/>
        </authorList>
    </citation>
    <scope>NUCLEOTIDE SEQUENCE</scope>
    <source>
        <strain evidence="6">211/11P</strain>
    </source>
</reference>
<keyword evidence="7" id="KW-1185">Reference proteome</keyword>
<evidence type="ECO:0000313" key="6">
    <source>
        <dbReference type="EMBL" id="KAI3436717.1"/>
    </source>
</evidence>
<dbReference type="AlphaFoldDB" id="A0A9D4TY41"/>
<dbReference type="Pfam" id="PF01937">
    <property type="entry name" value="ARMT1-like_dom"/>
    <property type="match status" value="1"/>
</dbReference>
<dbReference type="InterPro" id="IPR036075">
    <property type="entry name" value="ARMT-1-like_metal-bd_sf"/>
</dbReference>
<name>A0A9D4TY41_CHLVU</name>
<dbReference type="OrthoDB" id="498611at2759"/>
<dbReference type="PANTHER" id="PTHR12280:SF20">
    <property type="entry name" value="4'-PHOSPHOPANTETHEINE PHOSPHATASE"/>
    <property type="match status" value="1"/>
</dbReference>
<evidence type="ECO:0000313" key="7">
    <source>
        <dbReference type="Proteomes" id="UP001055712"/>
    </source>
</evidence>
<dbReference type="GO" id="GO:0005829">
    <property type="term" value="C:cytosol"/>
    <property type="evidence" value="ECO:0007669"/>
    <property type="project" value="TreeGrafter"/>
</dbReference>
<sequence>MFVDNSGADILLGMLPLARELLRQGTIVIIAANTLPAINDITAAELEQLLPQICAADSVLCKGVSERRLQVVPSGSGLPVIDLSKVSAELAEAAQQADLIILEGMGRSIETNLGARFSCDAVNLGMIKHPEVASVLGGRLYDCVCQFRPAGTP</sequence>
<dbReference type="SUPFAM" id="SSF111321">
    <property type="entry name" value="AF1104-like"/>
    <property type="match status" value="1"/>
</dbReference>
<dbReference type="GO" id="GO:0004594">
    <property type="term" value="F:pantothenate kinase activity"/>
    <property type="evidence" value="ECO:0007669"/>
    <property type="project" value="TreeGrafter"/>
</dbReference>
<evidence type="ECO:0000256" key="3">
    <source>
        <dbReference type="ARBA" id="ARBA00022840"/>
    </source>
</evidence>
<dbReference type="Proteomes" id="UP001055712">
    <property type="component" value="Unassembled WGS sequence"/>
</dbReference>
<protein>
    <recommendedName>
        <fullName evidence="5">Damage-control phosphatase ARMT1-like metal-binding domain-containing protein</fullName>
    </recommendedName>
</protein>
<accession>A0A9D4TY41</accession>
<evidence type="ECO:0000256" key="2">
    <source>
        <dbReference type="ARBA" id="ARBA00022741"/>
    </source>
</evidence>
<evidence type="ECO:0000256" key="4">
    <source>
        <dbReference type="ARBA" id="ARBA00022993"/>
    </source>
</evidence>
<proteinExistence type="predicted"/>
<dbReference type="GO" id="GO:0005634">
    <property type="term" value="C:nucleus"/>
    <property type="evidence" value="ECO:0007669"/>
    <property type="project" value="TreeGrafter"/>
</dbReference>